<sequence>MSVIVVTDSSSRLTADELKQNNIRQVPLHVLVDGADLRDGIDDVPNDIHDRPRATTSGASPAALTETYRQALADSDGDGVVAVHLSAALSSTFSTAVQAAREFGSSVRVVNSRSAAMGVGFVACAAADAAAAGEDLEIVEAEARSAVPRTHAFIVVHRLDNLRRSGRIGTAASWLGTALSLKPLLCLDVDGRLVLDQRVRTLTKAHTAMVERVAEIVGEGGARIAVHHVDNHDGADEMGAALTARLPQIDSLTVADMGPVLSIHLGAGAIGVVVQTAD</sequence>
<dbReference type="GO" id="GO:0008289">
    <property type="term" value="F:lipid binding"/>
    <property type="evidence" value="ECO:0007669"/>
    <property type="project" value="UniProtKB-KW"/>
</dbReference>
<dbReference type="InterPro" id="IPR043168">
    <property type="entry name" value="DegV_C"/>
</dbReference>
<evidence type="ECO:0000313" key="2">
    <source>
        <dbReference type="EMBL" id="ORB66053.1"/>
    </source>
</evidence>
<dbReference type="PROSITE" id="PS51482">
    <property type="entry name" value="DEGV"/>
    <property type="match status" value="1"/>
</dbReference>
<evidence type="ECO:0000313" key="3">
    <source>
        <dbReference type="Proteomes" id="UP000192411"/>
    </source>
</evidence>
<protein>
    <submittedName>
        <fullName evidence="2">Fatty acid-binding protein DegV</fullName>
    </submittedName>
</protein>
<name>A0A1X0JSY9_9MYCO</name>
<dbReference type="Pfam" id="PF02645">
    <property type="entry name" value="DegV"/>
    <property type="match status" value="1"/>
</dbReference>
<dbReference type="Gene3D" id="3.40.50.10170">
    <property type="match status" value="1"/>
</dbReference>
<dbReference type="EMBL" id="MVIM01000004">
    <property type="protein sequence ID" value="ORB66053.1"/>
    <property type="molecule type" value="Genomic_DNA"/>
</dbReference>
<keyword evidence="1" id="KW-0446">Lipid-binding</keyword>
<dbReference type="SUPFAM" id="SSF82549">
    <property type="entry name" value="DAK1/DegV-like"/>
    <property type="match status" value="1"/>
</dbReference>
<gene>
    <name evidence="2" type="ORF">BST47_09170</name>
</gene>
<dbReference type="PANTHER" id="PTHR33434:SF2">
    <property type="entry name" value="FATTY ACID-BINDING PROTEIN TM_1468"/>
    <property type="match status" value="1"/>
</dbReference>
<dbReference type="OrthoDB" id="9760324at2"/>
<dbReference type="PANTHER" id="PTHR33434">
    <property type="entry name" value="DEGV DOMAIN-CONTAINING PROTEIN DR_1986-RELATED"/>
    <property type="match status" value="1"/>
</dbReference>
<dbReference type="InterPro" id="IPR003797">
    <property type="entry name" value="DegV"/>
</dbReference>
<comment type="caution">
    <text evidence="2">The sequence shown here is derived from an EMBL/GenBank/DDBJ whole genome shotgun (WGS) entry which is preliminary data.</text>
</comment>
<reference evidence="2 3" key="1">
    <citation type="submission" date="2017-02" db="EMBL/GenBank/DDBJ databases">
        <title>The new phylogeny of genus Mycobacterium.</title>
        <authorList>
            <person name="Tortoli E."/>
            <person name="Trovato A."/>
            <person name="Cirillo D.M."/>
        </authorList>
    </citation>
    <scope>NUCLEOTIDE SEQUENCE [LARGE SCALE GENOMIC DNA]</scope>
    <source>
        <strain evidence="2 3">DSM 44338</strain>
    </source>
</reference>
<dbReference type="RefSeq" id="WP_083125227.1">
    <property type="nucleotide sequence ID" value="NZ_MVIM01000004.1"/>
</dbReference>
<keyword evidence="3" id="KW-1185">Reference proteome</keyword>
<organism evidence="2 3">
    <name type="scientific">Mycolicibacterium tusciae</name>
    <dbReference type="NCBI Taxonomy" id="75922"/>
    <lineage>
        <taxon>Bacteria</taxon>
        <taxon>Bacillati</taxon>
        <taxon>Actinomycetota</taxon>
        <taxon>Actinomycetes</taxon>
        <taxon>Mycobacteriales</taxon>
        <taxon>Mycobacteriaceae</taxon>
        <taxon>Mycolicibacterium</taxon>
    </lineage>
</organism>
<dbReference type="Proteomes" id="UP000192411">
    <property type="component" value="Unassembled WGS sequence"/>
</dbReference>
<proteinExistence type="predicted"/>
<dbReference type="Gene3D" id="3.30.1180.10">
    <property type="match status" value="1"/>
</dbReference>
<dbReference type="NCBIfam" id="TIGR00762">
    <property type="entry name" value="DegV"/>
    <property type="match status" value="1"/>
</dbReference>
<dbReference type="InterPro" id="IPR050270">
    <property type="entry name" value="DegV_domain_contain"/>
</dbReference>
<evidence type="ECO:0000256" key="1">
    <source>
        <dbReference type="ARBA" id="ARBA00023121"/>
    </source>
</evidence>
<dbReference type="STRING" id="75922.BST47_09170"/>
<dbReference type="AlphaFoldDB" id="A0A1X0JSY9"/>
<accession>A0A1X0JSY9</accession>